<dbReference type="Proteomes" id="UP000271937">
    <property type="component" value="Unassembled WGS sequence"/>
</dbReference>
<feature type="compositionally biased region" description="Basic and acidic residues" evidence="3">
    <location>
        <begin position="1"/>
        <end position="15"/>
    </location>
</feature>
<dbReference type="OrthoDB" id="836882at2"/>
<dbReference type="InterPro" id="IPR001647">
    <property type="entry name" value="HTH_TetR"/>
</dbReference>
<evidence type="ECO:0000256" key="1">
    <source>
        <dbReference type="ARBA" id="ARBA00023125"/>
    </source>
</evidence>
<dbReference type="SUPFAM" id="SSF46689">
    <property type="entry name" value="Homeodomain-like"/>
    <property type="match status" value="1"/>
</dbReference>
<feature type="domain" description="HTH tetR-type" evidence="4">
    <location>
        <begin position="26"/>
        <end position="86"/>
    </location>
</feature>
<protein>
    <submittedName>
        <fullName evidence="5">TetR/AcrR family transcriptional regulator</fullName>
    </submittedName>
</protein>
<dbReference type="EMBL" id="RQVR01000004">
    <property type="protein sequence ID" value="RRJ93053.1"/>
    <property type="molecule type" value="Genomic_DNA"/>
</dbReference>
<reference evidence="5 6" key="1">
    <citation type="submission" date="2018-11" db="EMBL/GenBank/DDBJ databases">
        <title>Flavobacterium sp. nov., YIM 102600 draft genome.</title>
        <authorList>
            <person name="Li G."/>
            <person name="Jiang Y."/>
        </authorList>
    </citation>
    <scope>NUCLEOTIDE SEQUENCE [LARGE SCALE GENOMIC DNA]</scope>
    <source>
        <strain evidence="5 6">YIM 102600</strain>
    </source>
</reference>
<keyword evidence="6" id="KW-1185">Reference proteome</keyword>
<dbReference type="RefSeq" id="WP_125011944.1">
    <property type="nucleotide sequence ID" value="NZ_RQVR01000004.1"/>
</dbReference>
<dbReference type="Gene3D" id="1.10.357.10">
    <property type="entry name" value="Tetracycline Repressor, domain 2"/>
    <property type="match status" value="1"/>
</dbReference>
<feature type="region of interest" description="Disordered" evidence="3">
    <location>
        <begin position="1"/>
        <end position="23"/>
    </location>
</feature>
<dbReference type="PANTHER" id="PTHR43479">
    <property type="entry name" value="ACREF/ENVCD OPERON REPRESSOR-RELATED"/>
    <property type="match status" value="1"/>
</dbReference>
<dbReference type="InterPro" id="IPR050624">
    <property type="entry name" value="HTH-type_Tx_Regulator"/>
</dbReference>
<evidence type="ECO:0000313" key="6">
    <source>
        <dbReference type="Proteomes" id="UP000271937"/>
    </source>
</evidence>
<proteinExistence type="predicted"/>
<keyword evidence="1 2" id="KW-0238">DNA-binding</keyword>
<dbReference type="GO" id="GO:0003677">
    <property type="term" value="F:DNA binding"/>
    <property type="evidence" value="ECO:0007669"/>
    <property type="project" value="UniProtKB-UniRule"/>
</dbReference>
<dbReference type="PANTHER" id="PTHR43479:SF11">
    <property type="entry name" value="ACREF_ENVCD OPERON REPRESSOR-RELATED"/>
    <property type="match status" value="1"/>
</dbReference>
<organism evidence="5 6">
    <name type="scientific">Flavobacterium macacae</name>
    <dbReference type="NCBI Taxonomy" id="2488993"/>
    <lineage>
        <taxon>Bacteria</taxon>
        <taxon>Pseudomonadati</taxon>
        <taxon>Bacteroidota</taxon>
        <taxon>Flavobacteriia</taxon>
        <taxon>Flavobacteriales</taxon>
        <taxon>Flavobacteriaceae</taxon>
        <taxon>Flavobacterium</taxon>
    </lineage>
</organism>
<feature type="DNA-binding region" description="H-T-H motif" evidence="2">
    <location>
        <begin position="49"/>
        <end position="68"/>
    </location>
</feature>
<evidence type="ECO:0000256" key="3">
    <source>
        <dbReference type="SAM" id="MobiDB-lite"/>
    </source>
</evidence>
<dbReference type="AlphaFoldDB" id="A0A3P3WJQ0"/>
<accession>A0A3P3WJQ0</accession>
<evidence type="ECO:0000313" key="5">
    <source>
        <dbReference type="EMBL" id="RRJ93053.1"/>
    </source>
</evidence>
<name>A0A3P3WJQ0_9FLAO</name>
<evidence type="ECO:0000259" key="4">
    <source>
        <dbReference type="PROSITE" id="PS50977"/>
    </source>
</evidence>
<dbReference type="PROSITE" id="PS50977">
    <property type="entry name" value="HTH_TETR_2"/>
    <property type="match status" value="1"/>
</dbReference>
<gene>
    <name evidence="5" type="ORF">EG849_04755</name>
</gene>
<dbReference type="Pfam" id="PF00440">
    <property type="entry name" value="TetR_N"/>
    <property type="match status" value="1"/>
</dbReference>
<sequence length="224" mass="25359">MAKKSKEATNTEKTRKVTSGPVREKARTMNKLIIAVGKVIQKKGYAGLNIANICKEAGLDRRLVYTYFGSLDNLVETYINQKDYWKSDAQEQISTLLVKETPLSSEEITQLLQGQFEAVLKDKALQKIIHWELGEKNKVLRKISDGRERLGEELFNLCEPSFKKTDIDIRAMLALQIGGLYYLSLHAKSNGSLFCGIDINQPDGKERISKALKKVVELCYKETE</sequence>
<comment type="caution">
    <text evidence="5">The sequence shown here is derived from an EMBL/GenBank/DDBJ whole genome shotgun (WGS) entry which is preliminary data.</text>
</comment>
<dbReference type="InterPro" id="IPR009057">
    <property type="entry name" value="Homeodomain-like_sf"/>
</dbReference>
<evidence type="ECO:0000256" key="2">
    <source>
        <dbReference type="PROSITE-ProRule" id="PRU00335"/>
    </source>
</evidence>